<dbReference type="AlphaFoldDB" id="A0A919TUA2"/>
<evidence type="ECO:0000256" key="1">
    <source>
        <dbReference type="SAM" id="MobiDB-lite"/>
    </source>
</evidence>
<dbReference type="EMBL" id="BOMY01000041">
    <property type="protein sequence ID" value="GIF23448.1"/>
    <property type="molecule type" value="Genomic_DNA"/>
</dbReference>
<proteinExistence type="predicted"/>
<accession>A0A919TUA2</accession>
<dbReference type="Proteomes" id="UP000623608">
    <property type="component" value="Unassembled WGS sequence"/>
</dbReference>
<protein>
    <submittedName>
        <fullName evidence="2">Uncharacterized protein</fullName>
    </submittedName>
</protein>
<comment type="caution">
    <text evidence="2">The sequence shown here is derived from an EMBL/GenBank/DDBJ whole genome shotgun (WGS) entry which is preliminary data.</text>
</comment>
<name>A0A919TUA2_9ACTN</name>
<evidence type="ECO:0000313" key="3">
    <source>
        <dbReference type="Proteomes" id="UP000623608"/>
    </source>
</evidence>
<reference evidence="2" key="1">
    <citation type="submission" date="2021-01" db="EMBL/GenBank/DDBJ databases">
        <title>Whole genome shotgun sequence of Actinoplanes tereljensis NBRC 105297.</title>
        <authorList>
            <person name="Komaki H."/>
            <person name="Tamura T."/>
        </authorList>
    </citation>
    <scope>NUCLEOTIDE SEQUENCE</scope>
    <source>
        <strain evidence="2">NBRC 105297</strain>
    </source>
</reference>
<organism evidence="2 3">
    <name type="scientific">Paractinoplanes tereljensis</name>
    <dbReference type="NCBI Taxonomy" id="571912"/>
    <lineage>
        <taxon>Bacteria</taxon>
        <taxon>Bacillati</taxon>
        <taxon>Actinomycetota</taxon>
        <taxon>Actinomycetes</taxon>
        <taxon>Micromonosporales</taxon>
        <taxon>Micromonosporaceae</taxon>
        <taxon>Paractinoplanes</taxon>
    </lineage>
</organism>
<evidence type="ECO:0000313" key="2">
    <source>
        <dbReference type="EMBL" id="GIF23448.1"/>
    </source>
</evidence>
<keyword evidence="3" id="KW-1185">Reference proteome</keyword>
<gene>
    <name evidence="2" type="ORF">Ate02nite_61780</name>
</gene>
<feature type="region of interest" description="Disordered" evidence="1">
    <location>
        <begin position="38"/>
        <end position="59"/>
    </location>
</feature>
<dbReference type="RefSeq" id="WP_203811352.1">
    <property type="nucleotide sequence ID" value="NZ_BOMY01000041.1"/>
</dbReference>
<sequence>MATNKSTGGSTPSTIALDADLAARLVAALETIGSAIDSGQGNGTRALAHPTGPVPDPVRSRAARDYDVLRGVLGRAGAPHGLSMHRDKTDIVVDNPLPVSATYAIVESPGTPSSGPVAERVIADPTVNRLNLDEITQDMSISRVEVFDCDGRFLAFGPSLLATIDFSGE</sequence>